<feature type="domain" description="VanZ-like" evidence="2">
    <location>
        <begin position="24"/>
        <end position="134"/>
    </location>
</feature>
<dbReference type="EMBL" id="QUSW01000003">
    <property type="protein sequence ID" value="RQP24286.1"/>
    <property type="molecule type" value="Genomic_DNA"/>
</dbReference>
<keyword evidence="1" id="KW-1133">Transmembrane helix</keyword>
<organism evidence="3 4">
    <name type="scientific">Piscinibacter terrae</name>
    <dbReference type="NCBI Taxonomy" id="2496871"/>
    <lineage>
        <taxon>Bacteria</taxon>
        <taxon>Pseudomonadati</taxon>
        <taxon>Pseudomonadota</taxon>
        <taxon>Betaproteobacteria</taxon>
        <taxon>Burkholderiales</taxon>
        <taxon>Sphaerotilaceae</taxon>
        <taxon>Piscinibacter</taxon>
    </lineage>
</organism>
<feature type="transmembrane region" description="Helical" evidence="1">
    <location>
        <begin position="23"/>
        <end position="43"/>
    </location>
</feature>
<evidence type="ECO:0000256" key="1">
    <source>
        <dbReference type="SAM" id="Phobius"/>
    </source>
</evidence>
<feature type="transmembrane region" description="Helical" evidence="1">
    <location>
        <begin position="125"/>
        <end position="142"/>
    </location>
</feature>
<dbReference type="Proteomes" id="UP000267464">
    <property type="component" value="Unassembled WGS sequence"/>
</dbReference>
<dbReference type="OrthoDB" id="7959829at2"/>
<gene>
    <name evidence="3" type="ORF">DZC73_13350</name>
</gene>
<feature type="transmembrane region" description="Helical" evidence="1">
    <location>
        <begin position="92"/>
        <end position="113"/>
    </location>
</feature>
<evidence type="ECO:0000259" key="2">
    <source>
        <dbReference type="Pfam" id="PF04892"/>
    </source>
</evidence>
<sequence>MNRRPVIRTATFRPALTEAQWQVLRWLPFAFASLFSIVMSAMAPDGRRAFQIDWSLTMDALEFSIGKAPHISACAVLGLLGMMAAGMRRWHVALALTVATGAAWELCQTTVIGHYARLSDLAPDTLGGLLGCMLGAAVLWTIEDWKRERG</sequence>
<protein>
    <recommendedName>
        <fullName evidence="2">VanZ-like domain-containing protein</fullName>
    </recommendedName>
</protein>
<feature type="transmembrane region" description="Helical" evidence="1">
    <location>
        <begin position="63"/>
        <end position="85"/>
    </location>
</feature>
<comment type="caution">
    <text evidence="3">The sequence shown here is derived from an EMBL/GenBank/DDBJ whole genome shotgun (WGS) entry which is preliminary data.</text>
</comment>
<reference evidence="3 4" key="2">
    <citation type="submission" date="2018-12" db="EMBL/GenBank/DDBJ databases">
        <title>Rhizobacter gummiphilus sp. nov., a rubber-degrading bacterium isolated from the soil of a botanical garden in Japan.</title>
        <authorList>
            <person name="Shunsuke S.S."/>
        </authorList>
    </citation>
    <scope>NUCLEOTIDE SEQUENCE [LARGE SCALE GENOMIC DNA]</scope>
    <source>
        <strain evidence="3 4">S-16</strain>
    </source>
</reference>
<accession>A0A3N7HSQ7</accession>
<dbReference type="AlphaFoldDB" id="A0A3N7HSQ7"/>
<reference evidence="3 4" key="1">
    <citation type="submission" date="2018-08" db="EMBL/GenBank/DDBJ databases">
        <authorList>
            <person name="Khan S.A."/>
            <person name="Jeon C.O."/>
            <person name="Chun B.H."/>
            <person name="Jeong S.E."/>
        </authorList>
    </citation>
    <scope>NUCLEOTIDE SEQUENCE [LARGE SCALE GENOMIC DNA]</scope>
    <source>
        <strain evidence="3 4">S-16</strain>
    </source>
</reference>
<proteinExistence type="predicted"/>
<keyword evidence="4" id="KW-1185">Reference proteome</keyword>
<dbReference type="InterPro" id="IPR006976">
    <property type="entry name" value="VanZ-like"/>
</dbReference>
<dbReference type="RefSeq" id="WP_124540810.1">
    <property type="nucleotide sequence ID" value="NZ_QUSW01000003.1"/>
</dbReference>
<keyword evidence="1" id="KW-0472">Membrane</keyword>
<name>A0A3N7HSQ7_9BURK</name>
<dbReference type="Pfam" id="PF04892">
    <property type="entry name" value="VanZ"/>
    <property type="match status" value="1"/>
</dbReference>
<evidence type="ECO:0000313" key="3">
    <source>
        <dbReference type="EMBL" id="RQP24286.1"/>
    </source>
</evidence>
<evidence type="ECO:0000313" key="4">
    <source>
        <dbReference type="Proteomes" id="UP000267464"/>
    </source>
</evidence>
<keyword evidence="1" id="KW-0812">Transmembrane</keyword>